<dbReference type="PROSITE" id="PS50850">
    <property type="entry name" value="MFS"/>
    <property type="match status" value="1"/>
</dbReference>
<gene>
    <name evidence="10" type="ORF">GCM10017579_26740</name>
</gene>
<comment type="caution">
    <text evidence="10">The sequence shown here is derived from an EMBL/GenBank/DDBJ whole genome shotgun (WGS) entry which is preliminary data.</text>
</comment>
<feature type="transmembrane region" description="Helical" evidence="8">
    <location>
        <begin position="7"/>
        <end position="26"/>
    </location>
</feature>
<keyword evidence="7 8" id="KW-0472">Membrane</keyword>
<dbReference type="PANTHER" id="PTHR42718:SF9">
    <property type="entry name" value="MAJOR FACILITATOR SUPERFAMILY MULTIDRUG TRANSPORTER MFSC"/>
    <property type="match status" value="1"/>
</dbReference>
<feature type="transmembrane region" description="Helical" evidence="8">
    <location>
        <begin position="155"/>
        <end position="172"/>
    </location>
</feature>
<evidence type="ECO:0000256" key="2">
    <source>
        <dbReference type="ARBA" id="ARBA00008537"/>
    </source>
</evidence>
<reference evidence="10" key="1">
    <citation type="journal article" date="2014" name="Int. J. Syst. Evol. Microbiol.">
        <title>Complete genome of a new Firmicutes species belonging to the dominant human colonic microbiota ('Ruminococcus bicirculans') reveals two chromosomes and a selective capacity to utilize plant glucans.</title>
        <authorList>
            <consortium name="NISC Comparative Sequencing Program"/>
            <person name="Wegmann U."/>
            <person name="Louis P."/>
            <person name="Goesmann A."/>
            <person name="Henrissat B."/>
            <person name="Duncan S.H."/>
            <person name="Flint H.J."/>
        </authorList>
    </citation>
    <scope>NUCLEOTIDE SEQUENCE</scope>
    <source>
        <strain evidence="10">VKM Ac-1246</strain>
    </source>
</reference>
<feature type="transmembrane region" description="Helical" evidence="8">
    <location>
        <begin position="259"/>
        <end position="282"/>
    </location>
</feature>
<proteinExistence type="inferred from homology"/>
<feature type="transmembrane region" description="Helical" evidence="8">
    <location>
        <begin position="193"/>
        <end position="210"/>
    </location>
</feature>
<dbReference type="InterPro" id="IPR011701">
    <property type="entry name" value="MFS"/>
</dbReference>
<evidence type="ECO:0000256" key="7">
    <source>
        <dbReference type="ARBA" id="ARBA00023136"/>
    </source>
</evidence>
<dbReference type="InterPro" id="IPR020846">
    <property type="entry name" value="MFS_dom"/>
</dbReference>
<feature type="transmembrane region" description="Helical" evidence="8">
    <location>
        <begin position="288"/>
        <end position="306"/>
    </location>
</feature>
<dbReference type="PANTHER" id="PTHR42718">
    <property type="entry name" value="MAJOR FACILITATOR SUPERFAMILY MULTIDRUG TRANSPORTER MFSC"/>
    <property type="match status" value="1"/>
</dbReference>
<feature type="transmembrane region" description="Helical" evidence="8">
    <location>
        <begin position="346"/>
        <end position="365"/>
    </location>
</feature>
<protein>
    <submittedName>
        <fullName evidence="10">MFS transporter</fullName>
    </submittedName>
</protein>
<feature type="transmembrane region" description="Helical" evidence="8">
    <location>
        <begin position="386"/>
        <end position="410"/>
    </location>
</feature>
<dbReference type="Proteomes" id="UP001142292">
    <property type="component" value="Unassembled WGS sequence"/>
</dbReference>
<reference evidence="10" key="2">
    <citation type="submission" date="2023-01" db="EMBL/GenBank/DDBJ databases">
        <authorList>
            <person name="Sun Q."/>
            <person name="Evtushenko L."/>
        </authorList>
    </citation>
    <scope>NUCLEOTIDE SEQUENCE</scope>
    <source>
        <strain evidence="10">VKM Ac-1246</strain>
    </source>
</reference>
<name>A0ABQ5SWW1_9ACTN</name>
<dbReference type="Pfam" id="PF07690">
    <property type="entry name" value="MFS_1"/>
    <property type="match status" value="1"/>
</dbReference>
<feature type="transmembrane region" description="Helical" evidence="8">
    <location>
        <begin position="216"/>
        <end position="238"/>
    </location>
</feature>
<evidence type="ECO:0000313" key="10">
    <source>
        <dbReference type="EMBL" id="GLJ68638.1"/>
    </source>
</evidence>
<evidence type="ECO:0000256" key="1">
    <source>
        <dbReference type="ARBA" id="ARBA00004651"/>
    </source>
</evidence>
<keyword evidence="4" id="KW-1003">Cell membrane</keyword>
<keyword evidence="5 8" id="KW-0812">Transmembrane</keyword>
<evidence type="ECO:0000256" key="6">
    <source>
        <dbReference type="ARBA" id="ARBA00022989"/>
    </source>
</evidence>
<dbReference type="PRINTS" id="PR01036">
    <property type="entry name" value="TCRTETB"/>
</dbReference>
<comment type="similarity">
    <text evidence="2">Belongs to the major facilitator superfamily. EmrB family.</text>
</comment>
<feature type="transmembrane region" description="Helical" evidence="8">
    <location>
        <begin position="69"/>
        <end position="88"/>
    </location>
</feature>
<evidence type="ECO:0000256" key="5">
    <source>
        <dbReference type="ARBA" id="ARBA00022692"/>
    </source>
</evidence>
<dbReference type="InterPro" id="IPR036259">
    <property type="entry name" value="MFS_trans_sf"/>
</dbReference>
<evidence type="ECO:0000259" key="9">
    <source>
        <dbReference type="PROSITE" id="PS50850"/>
    </source>
</evidence>
<evidence type="ECO:0000256" key="3">
    <source>
        <dbReference type="ARBA" id="ARBA00022448"/>
    </source>
</evidence>
<keyword evidence="6 8" id="KW-1133">Transmembrane helix</keyword>
<feature type="transmembrane region" description="Helical" evidence="8">
    <location>
        <begin position="38"/>
        <end position="62"/>
    </location>
</feature>
<sequence length="487" mass="49912">MTIVLTVIAGTLMIPIDITIVAVAITRLSQETGASLPVIQWVATGYTLALATVIPAAAWTISRFGARQVFLTAIGVFTIGSGLVAASWNVESLIAFRVLQGLGGGFVMPAAMTLTLRSAPPEERGRLMALMGLPVLVGPVFGPVLGGWLLDTMSWRWMFLINLPLGLIGLALGLRNLPRLPNGPTARLDVRGLLLLPPAMALLVLGTSFAEDTLLAAEVLVPIGAGVVLIALFVRHALRSVAPLLDIRLLSRRLTGGSAALLVCFAGGYFGSMILVPLYWQAVRGESATTAGLLMAPAGIAAGIMIQVSGRLIDRFPPLPVIGSGIVVSTLGFVALALQLSADAPMLALAVTHAVATSGAGFVMLPTMTVATRYLEDSAIPAGSTLINVLNQVATALCTAGVSVLLAAALSSRLPGLAGDGVGALSAASPAELAAAAPLAAEAMRVAFWLPVAMMTVSAVIALVVFRRTPSAQAVPVDPQPAAAAVD</sequence>
<feature type="domain" description="Major facilitator superfamily (MFS) profile" evidence="9">
    <location>
        <begin position="3"/>
        <end position="470"/>
    </location>
</feature>
<keyword evidence="11" id="KW-1185">Reference proteome</keyword>
<feature type="transmembrane region" description="Helical" evidence="8">
    <location>
        <begin position="446"/>
        <end position="466"/>
    </location>
</feature>
<feature type="transmembrane region" description="Helical" evidence="8">
    <location>
        <begin position="94"/>
        <end position="115"/>
    </location>
</feature>
<comment type="subcellular location">
    <subcellularLocation>
        <location evidence="1">Cell membrane</location>
        <topology evidence="1">Multi-pass membrane protein</topology>
    </subcellularLocation>
</comment>
<dbReference type="Gene3D" id="1.20.1720.10">
    <property type="entry name" value="Multidrug resistance protein D"/>
    <property type="match status" value="1"/>
</dbReference>
<dbReference type="SUPFAM" id="SSF103473">
    <property type="entry name" value="MFS general substrate transporter"/>
    <property type="match status" value="1"/>
</dbReference>
<evidence type="ECO:0000313" key="11">
    <source>
        <dbReference type="Proteomes" id="UP001142292"/>
    </source>
</evidence>
<accession>A0ABQ5SWW1</accession>
<keyword evidence="3" id="KW-0813">Transport</keyword>
<dbReference type="NCBIfam" id="TIGR00711">
    <property type="entry name" value="efflux_EmrB"/>
    <property type="match status" value="1"/>
</dbReference>
<dbReference type="Gene3D" id="1.20.1250.20">
    <property type="entry name" value="MFS general substrate transporter like domains"/>
    <property type="match status" value="1"/>
</dbReference>
<feature type="transmembrane region" description="Helical" evidence="8">
    <location>
        <begin position="127"/>
        <end position="149"/>
    </location>
</feature>
<evidence type="ECO:0000256" key="8">
    <source>
        <dbReference type="SAM" id="Phobius"/>
    </source>
</evidence>
<evidence type="ECO:0000256" key="4">
    <source>
        <dbReference type="ARBA" id="ARBA00022475"/>
    </source>
</evidence>
<dbReference type="InterPro" id="IPR004638">
    <property type="entry name" value="EmrB-like"/>
</dbReference>
<feature type="transmembrane region" description="Helical" evidence="8">
    <location>
        <begin position="318"/>
        <end position="340"/>
    </location>
</feature>
<dbReference type="EMBL" id="BSEL01000005">
    <property type="protein sequence ID" value="GLJ68638.1"/>
    <property type="molecule type" value="Genomic_DNA"/>
</dbReference>
<organism evidence="10 11">
    <name type="scientific">Nocardioides luteus</name>
    <dbReference type="NCBI Taxonomy" id="1844"/>
    <lineage>
        <taxon>Bacteria</taxon>
        <taxon>Bacillati</taxon>
        <taxon>Actinomycetota</taxon>
        <taxon>Actinomycetes</taxon>
        <taxon>Propionibacteriales</taxon>
        <taxon>Nocardioidaceae</taxon>
        <taxon>Nocardioides</taxon>
    </lineage>
</organism>